<evidence type="ECO:0000313" key="21">
    <source>
        <dbReference type="EMBL" id="AYW16481.1"/>
    </source>
</evidence>
<evidence type="ECO:0000256" key="4">
    <source>
        <dbReference type="ARBA" id="ARBA00011199"/>
    </source>
</evidence>
<feature type="transmembrane region" description="Helical" evidence="17">
    <location>
        <begin position="324"/>
        <end position="345"/>
    </location>
</feature>
<feature type="domain" description="NADH-Ubiquinone oxidoreductase (complex I) chain 5 N-terminal" evidence="19">
    <location>
        <begin position="72"/>
        <end position="122"/>
    </location>
</feature>
<accession>A0A3G5CU91</accession>
<feature type="transmembrane region" description="Helical" evidence="17">
    <location>
        <begin position="257"/>
        <end position="284"/>
    </location>
</feature>
<dbReference type="InterPro" id="IPR002128">
    <property type="entry name" value="NADH_UbQ_OxRdtase_chlpt_su5_C"/>
</dbReference>
<dbReference type="GO" id="GO:0009535">
    <property type="term" value="C:chloroplast thylakoid membrane"/>
    <property type="evidence" value="ECO:0007669"/>
    <property type="project" value="UniProtKB-SubCell"/>
</dbReference>
<reference evidence="21" key="1">
    <citation type="journal article" date="2018" name="Genome Biol. Evol.">
        <title>Mobile Elements Shape Plastome Evolution in Ferns.</title>
        <authorList>
            <person name="Robison T.A."/>
            <person name="Grusz A.L."/>
            <person name="Wolf P.G."/>
            <person name="Mower J.P."/>
            <person name="Fauskee B.D."/>
            <person name="Sosa K."/>
            <person name="Schuettpelz E.L."/>
        </authorList>
    </citation>
    <scope>NUCLEOTIDE SEQUENCE</scope>
</reference>
<feature type="transmembrane region" description="Helical" evidence="17">
    <location>
        <begin position="144"/>
        <end position="164"/>
    </location>
</feature>
<dbReference type="Pfam" id="PF00662">
    <property type="entry name" value="Proton_antipo_N"/>
    <property type="match status" value="1"/>
</dbReference>
<evidence type="ECO:0000256" key="8">
    <source>
        <dbReference type="ARBA" id="ARBA00022857"/>
    </source>
</evidence>
<dbReference type="NCBIfam" id="NF005141">
    <property type="entry name" value="PRK06590.1"/>
    <property type="match status" value="1"/>
</dbReference>
<dbReference type="InterPro" id="IPR001750">
    <property type="entry name" value="ND/Mrp_TM"/>
</dbReference>
<feature type="transmembrane region" description="Helical" evidence="17">
    <location>
        <begin position="215"/>
        <end position="236"/>
    </location>
</feature>
<feature type="transmembrane region" description="Helical" evidence="17">
    <location>
        <begin position="176"/>
        <end position="195"/>
    </location>
</feature>
<evidence type="ECO:0000256" key="17">
    <source>
        <dbReference type="RuleBase" id="RU364062"/>
    </source>
</evidence>
<keyword evidence="17 21" id="KW-0934">Plastid</keyword>
<proteinExistence type="inferred from homology"/>
<keyword evidence="11 17" id="KW-1133">Transmembrane helix</keyword>
<sequence>MTEYAWIIPVCPLLASFWTGSLAFFFARATLVVRRLCALVSISALIIAMFLSLLLLQEQYENQSTQQYLWVWIFKNNLCIEIGFFVDFFTIVMSLLVTIVGLLVMIYSDSYMRHDQGYVRFYAYLSLFTASMLGSIFSPSLIQLYVFWELMGMCSYLLVGFWFTRSNAANACQKAFVTNRIGDFGLLLGILGLYWTTGSFEISELCDRFSELKEMGFVNVIFANSIVLLLFLGPVTKSAQFPLHVWLPDAMEGPTPISALIHAATMVAAGIFLMARIFSLILMLPFSMFVISWIGGVTAFLGATLAIAQTDLKRSLAYSTMSQLGYMVLALGIGAYRSALFHLITHAFSKALLFLGAGSAIHLVEKIVGYSPKKSQNMLFMGGLRKYMPITGTTFLTGTLSLCGIPPLACFWSKDEIINASWLYSPILGVVTSSTAGITAFYMCRTYFLTFEGNFRAIKMDSFSFKRYLYLSDSDIINIWGDGKPKFPVKKINLVFKKDVISDAEMLFYPYLEKEEKTSQIYNNQKLKESDLAITLPLVTLSIFVLFIGFLGIDMTEETINFSFPFQWLITNSFIWDLKDYFFFFRKIIEDSFGSLAISLVAMSISFYLYRIYLYEGANRFVDKQEFVVFSKTFNELLHFVKLWSLNRGYIDHYYNIWFVRNLAVLSTKILNFDCNIVDWLVNTVGVSNLLGGESIRYLGSGRIYHYLTIAIFGVISIIMLWRYYN</sequence>
<evidence type="ECO:0000256" key="10">
    <source>
        <dbReference type="ARBA" id="ARBA00022967"/>
    </source>
</evidence>
<dbReference type="EC" id="7.1.1.-" evidence="17"/>
<dbReference type="GO" id="GO:0048038">
    <property type="term" value="F:quinone binding"/>
    <property type="evidence" value="ECO:0007669"/>
    <property type="project" value="UniProtKB-KW"/>
</dbReference>
<feature type="transmembrane region" description="Helical" evidence="17">
    <location>
        <begin position="532"/>
        <end position="553"/>
    </location>
</feature>
<comment type="catalytic activity">
    <reaction evidence="16 17">
        <text>a plastoquinone + NADH + (n+1) H(+)(in) = a plastoquinol + NAD(+) + n H(+)(out)</text>
        <dbReference type="Rhea" id="RHEA:42608"/>
        <dbReference type="Rhea" id="RHEA-COMP:9561"/>
        <dbReference type="Rhea" id="RHEA-COMP:9562"/>
        <dbReference type="ChEBI" id="CHEBI:15378"/>
        <dbReference type="ChEBI" id="CHEBI:17757"/>
        <dbReference type="ChEBI" id="CHEBI:57540"/>
        <dbReference type="ChEBI" id="CHEBI:57945"/>
        <dbReference type="ChEBI" id="CHEBI:62192"/>
    </reaction>
</comment>
<dbReference type="PANTHER" id="PTHR42829">
    <property type="entry name" value="NADH-UBIQUINONE OXIDOREDUCTASE CHAIN 5"/>
    <property type="match status" value="1"/>
</dbReference>
<evidence type="ECO:0000256" key="6">
    <source>
        <dbReference type="ARBA" id="ARBA00022692"/>
    </source>
</evidence>
<comment type="subcellular location">
    <subcellularLocation>
        <location evidence="2 17">Plastid</location>
        <location evidence="2 17">Chloroplast thylakoid membrane</location>
        <topology evidence="2 17">Multi-pass membrane protein</topology>
    </subcellularLocation>
</comment>
<dbReference type="InterPro" id="IPR001516">
    <property type="entry name" value="Proton_antipo_N"/>
</dbReference>
<comment type="function">
    <text evidence="1 17">NDH shuttles electrons from NAD(P)H:plastoquinone, via FMN and iron-sulfur (Fe-S) centers, to quinones in the photosynthetic chain and possibly in a chloroplast respiratory chain. The immediate electron acceptor for the enzyme in this species is believed to be plastoquinone. Couples the redox reaction to proton translocation, and thus conserves the redox energy in a proton gradient.</text>
</comment>
<feature type="domain" description="NADH:ubiquinone/plastoquinone oxidoreductase chloroplast chain 5 C-terminal" evidence="20">
    <location>
        <begin position="445"/>
        <end position="674"/>
    </location>
</feature>
<name>A0A3G5CU91_9MONI</name>
<dbReference type="RefSeq" id="YP_009549332.1">
    <property type="nucleotide sequence ID" value="NC_040217.1"/>
</dbReference>
<evidence type="ECO:0000259" key="18">
    <source>
        <dbReference type="Pfam" id="PF00361"/>
    </source>
</evidence>
<dbReference type="GeneID" id="38747334"/>
<gene>
    <name evidence="17 21" type="primary">ndhF</name>
</gene>
<evidence type="ECO:0000256" key="2">
    <source>
        <dbReference type="ARBA" id="ARBA00004454"/>
    </source>
</evidence>
<dbReference type="Pfam" id="PF00361">
    <property type="entry name" value="Proton_antipo_M"/>
    <property type="match status" value="1"/>
</dbReference>
<dbReference type="GO" id="GO:0003954">
    <property type="term" value="F:NADH dehydrogenase activity"/>
    <property type="evidence" value="ECO:0007669"/>
    <property type="project" value="TreeGrafter"/>
</dbReference>
<keyword evidence="14 17" id="KW-0472">Membrane</keyword>
<dbReference type="Gene3D" id="1.20.5.2700">
    <property type="match status" value="1"/>
</dbReference>
<evidence type="ECO:0000256" key="7">
    <source>
        <dbReference type="ARBA" id="ARBA00022719"/>
    </source>
</evidence>
<feature type="transmembrane region" description="Helical" evidence="17">
    <location>
        <begin position="351"/>
        <end position="369"/>
    </location>
</feature>
<evidence type="ECO:0000256" key="1">
    <source>
        <dbReference type="ARBA" id="ARBA00004059"/>
    </source>
</evidence>
<evidence type="ECO:0000256" key="5">
    <source>
        <dbReference type="ARBA" id="ARBA00018648"/>
    </source>
</evidence>
<feature type="transmembrane region" description="Helical" evidence="17">
    <location>
        <begin position="36"/>
        <end position="56"/>
    </location>
</feature>
<evidence type="ECO:0000256" key="3">
    <source>
        <dbReference type="ARBA" id="ARBA00008200"/>
    </source>
</evidence>
<protein>
    <recommendedName>
        <fullName evidence="5 17">NAD(P)H-quinone oxidoreductase subunit 5, chloroplastic</fullName>
        <ecNumber evidence="17">7.1.1.-</ecNumber>
    </recommendedName>
    <alternativeName>
        <fullName evidence="17">NADH-plastoquinone oxidoreductase subunit 5</fullName>
    </alternativeName>
</protein>
<keyword evidence="7 17" id="KW-0874">Quinone</keyword>
<feature type="transmembrane region" description="Helical" evidence="17">
    <location>
        <begin position="390"/>
        <end position="409"/>
    </location>
</feature>
<geneLocation type="chloroplast" evidence="21"/>
<comment type="subunit">
    <text evidence="4 17">NDH is composed of at least 16 different subunits, 5 of which are encoded in the nucleus.</text>
</comment>
<dbReference type="Pfam" id="PF01010">
    <property type="entry name" value="Proton_antipo_C"/>
    <property type="match status" value="1"/>
</dbReference>
<feature type="domain" description="NADH:quinone oxidoreductase/Mrp antiporter transmembrane" evidence="18">
    <location>
        <begin position="138"/>
        <end position="438"/>
    </location>
</feature>
<dbReference type="PANTHER" id="PTHR42829:SF2">
    <property type="entry name" value="NADH-UBIQUINONE OXIDOREDUCTASE CHAIN 5"/>
    <property type="match status" value="1"/>
</dbReference>
<keyword evidence="9 17" id="KW-0618">Plastoquinone</keyword>
<evidence type="ECO:0000256" key="16">
    <source>
        <dbReference type="ARBA" id="ARBA00048026"/>
    </source>
</evidence>
<evidence type="ECO:0000259" key="19">
    <source>
        <dbReference type="Pfam" id="PF00662"/>
    </source>
</evidence>
<dbReference type="GO" id="GO:0015990">
    <property type="term" value="P:electron transport coupled proton transport"/>
    <property type="evidence" value="ECO:0007669"/>
    <property type="project" value="TreeGrafter"/>
</dbReference>
<feature type="transmembrane region" description="Helical" evidence="17">
    <location>
        <begin position="592"/>
        <end position="610"/>
    </location>
</feature>
<evidence type="ECO:0000256" key="12">
    <source>
        <dbReference type="ARBA" id="ARBA00023027"/>
    </source>
</evidence>
<keyword evidence="10" id="KW-1278">Translocase</keyword>
<dbReference type="InterPro" id="IPR003945">
    <property type="entry name" value="NU5C-like"/>
</dbReference>
<dbReference type="AlphaFoldDB" id="A0A3G5CU91"/>
<evidence type="ECO:0000259" key="20">
    <source>
        <dbReference type="Pfam" id="PF01010"/>
    </source>
</evidence>
<dbReference type="GO" id="GO:0042773">
    <property type="term" value="P:ATP synthesis coupled electron transport"/>
    <property type="evidence" value="ECO:0007669"/>
    <property type="project" value="InterPro"/>
</dbReference>
<keyword evidence="13 17" id="KW-0793">Thylakoid</keyword>
<dbReference type="PRINTS" id="PR01435">
    <property type="entry name" value="NPOXDRDTASE5"/>
</dbReference>
<organism evidence="21">
    <name type="scientific">Vittaria graminifolia</name>
    <dbReference type="NCBI Taxonomy" id="38648"/>
    <lineage>
        <taxon>Eukaryota</taxon>
        <taxon>Viridiplantae</taxon>
        <taxon>Streptophyta</taxon>
        <taxon>Embryophyta</taxon>
        <taxon>Tracheophyta</taxon>
        <taxon>Polypodiopsida</taxon>
        <taxon>Polypodiidae</taxon>
        <taxon>Polypodiales</taxon>
        <taxon>Pteridineae</taxon>
        <taxon>Pteridaceae</taxon>
        <taxon>Vittarioideae</taxon>
        <taxon>Vittaria</taxon>
    </lineage>
</organism>
<dbReference type="NCBIfam" id="TIGR01974">
    <property type="entry name" value="NDH_I_L"/>
    <property type="match status" value="1"/>
</dbReference>
<evidence type="ECO:0000256" key="14">
    <source>
        <dbReference type="ARBA" id="ARBA00023136"/>
    </source>
</evidence>
<keyword evidence="12 17" id="KW-0520">NAD</keyword>
<keyword evidence="17 21" id="KW-0150">Chloroplast</keyword>
<feature type="transmembrane region" description="Helical" evidence="17">
    <location>
        <begin position="421"/>
        <end position="444"/>
    </location>
</feature>
<keyword evidence="8 17" id="KW-0521">NADP</keyword>
<evidence type="ECO:0000256" key="9">
    <source>
        <dbReference type="ARBA" id="ARBA00022957"/>
    </source>
</evidence>
<feature type="transmembrane region" description="Helical" evidence="17">
    <location>
        <begin position="119"/>
        <end position="138"/>
    </location>
</feature>
<comment type="similarity">
    <text evidence="3 17">Belongs to the complex I subunit 5 family.</text>
</comment>
<feature type="transmembrane region" description="Helical" evidence="17">
    <location>
        <begin position="704"/>
        <end position="725"/>
    </location>
</feature>
<dbReference type="GO" id="GO:0008137">
    <property type="term" value="F:NADH dehydrogenase (ubiquinone) activity"/>
    <property type="evidence" value="ECO:0007669"/>
    <property type="project" value="InterPro"/>
</dbReference>
<feature type="transmembrane region" description="Helical" evidence="17">
    <location>
        <begin position="6"/>
        <end position="27"/>
    </location>
</feature>
<evidence type="ECO:0000256" key="15">
    <source>
        <dbReference type="ARBA" id="ARBA00047726"/>
    </source>
</evidence>
<dbReference type="PRINTS" id="PR01434">
    <property type="entry name" value="NADHDHGNASE5"/>
</dbReference>
<evidence type="ECO:0000256" key="13">
    <source>
        <dbReference type="ARBA" id="ARBA00023078"/>
    </source>
</evidence>
<keyword evidence="6 17" id="KW-0812">Transmembrane</keyword>
<dbReference type="EMBL" id="MH173089">
    <property type="protein sequence ID" value="AYW16481.1"/>
    <property type="molecule type" value="Genomic_DNA"/>
</dbReference>
<feature type="transmembrane region" description="Helical" evidence="17">
    <location>
        <begin position="82"/>
        <end position="107"/>
    </location>
</feature>
<comment type="catalytic activity">
    <reaction evidence="15 17">
        <text>a plastoquinone + NADPH + (n+1) H(+)(in) = a plastoquinol + NADP(+) + n H(+)(out)</text>
        <dbReference type="Rhea" id="RHEA:42612"/>
        <dbReference type="Rhea" id="RHEA-COMP:9561"/>
        <dbReference type="Rhea" id="RHEA-COMP:9562"/>
        <dbReference type="ChEBI" id="CHEBI:15378"/>
        <dbReference type="ChEBI" id="CHEBI:17757"/>
        <dbReference type="ChEBI" id="CHEBI:57783"/>
        <dbReference type="ChEBI" id="CHEBI:58349"/>
        <dbReference type="ChEBI" id="CHEBI:62192"/>
    </reaction>
</comment>
<evidence type="ECO:0000256" key="11">
    <source>
        <dbReference type="ARBA" id="ARBA00022989"/>
    </source>
</evidence>
<keyword evidence="17" id="KW-0813">Transport</keyword>
<dbReference type="InterPro" id="IPR018393">
    <property type="entry name" value="NADHpl_OxRdtase_5_subgr"/>
</dbReference>
<feature type="transmembrane region" description="Helical" evidence="17">
    <location>
        <begin position="290"/>
        <end position="312"/>
    </location>
</feature>